<dbReference type="InterPro" id="IPR052173">
    <property type="entry name" value="Beta-lactam_resp_regulator"/>
</dbReference>
<evidence type="ECO:0000313" key="5">
    <source>
        <dbReference type="EMBL" id="SKB74178.1"/>
    </source>
</evidence>
<evidence type="ECO:0000256" key="1">
    <source>
        <dbReference type="SAM" id="Coils"/>
    </source>
</evidence>
<reference evidence="6" key="1">
    <citation type="submission" date="2017-02" db="EMBL/GenBank/DDBJ databases">
        <authorList>
            <person name="Varghese N."/>
            <person name="Submissions S."/>
        </authorList>
    </citation>
    <scope>NUCLEOTIDE SEQUENCE [LARGE SCALE GENOMIC DNA]</scope>
    <source>
        <strain evidence="6">DSM 22270</strain>
    </source>
</reference>
<keyword evidence="6" id="KW-1185">Reference proteome</keyword>
<protein>
    <submittedName>
        <fullName evidence="5">Signal transducer regulating beta-lactamase production, contains metallopeptidase domain</fullName>
    </submittedName>
</protein>
<organism evidence="5 6">
    <name type="scientific">Dyadobacter psychrophilus</name>
    <dbReference type="NCBI Taxonomy" id="651661"/>
    <lineage>
        <taxon>Bacteria</taxon>
        <taxon>Pseudomonadati</taxon>
        <taxon>Bacteroidota</taxon>
        <taxon>Cytophagia</taxon>
        <taxon>Cytophagales</taxon>
        <taxon>Spirosomataceae</taxon>
        <taxon>Dyadobacter</taxon>
    </lineage>
</organism>
<feature type="coiled-coil region" evidence="1">
    <location>
        <begin position="471"/>
        <end position="538"/>
    </location>
</feature>
<keyword evidence="1" id="KW-0175">Coiled coil</keyword>
<dbReference type="Proteomes" id="UP000190897">
    <property type="component" value="Unassembled WGS sequence"/>
</dbReference>
<feature type="transmembrane region" description="Helical" evidence="3">
    <location>
        <begin position="51"/>
        <end position="73"/>
    </location>
</feature>
<gene>
    <name evidence="5" type="ORF">SAMN05660293_01828</name>
</gene>
<evidence type="ECO:0000256" key="2">
    <source>
        <dbReference type="SAM" id="MobiDB-lite"/>
    </source>
</evidence>
<evidence type="ECO:0000256" key="3">
    <source>
        <dbReference type="SAM" id="Phobius"/>
    </source>
</evidence>
<keyword evidence="3" id="KW-0472">Membrane</keyword>
<dbReference type="AlphaFoldDB" id="A0A1T5DR58"/>
<feature type="domain" description="Peptidase M56" evidence="4">
    <location>
        <begin position="28"/>
        <end position="313"/>
    </location>
</feature>
<evidence type="ECO:0000259" key="4">
    <source>
        <dbReference type="Pfam" id="PF05569"/>
    </source>
</evidence>
<accession>A0A1T5DR58</accession>
<dbReference type="Pfam" id="PF05569">
    <property type="entry name" value="Peptidase_M56"/>
    <property type="match status" value="1"/>
</dbReference>
<dbReference type="OrthoDB" id="15218at2"/>
<sequence length="673" mass="76176">MNMNEPHIQKLVQALSLTLIHSIWQGFLIAILAGLLLTFTKKARPATRYNLLAMLLFGFVAAACYTFISLFSADRIIAQSSGLTLVSGNTSAEVADLTASSLSGMNDGVSWSSLIMNFCSQNAQVIVAIWFVVFAFKSFQATAGMLYLRKIKTNNIHPLRDSWKHKFDKLAEKMKIRQVISVIESENVTVPMVIGVFKPLVIIPFGLFVNIPEAQIEAILLHELAHIKRSDYLVNLIQIFCENIFFFNPALLWLSQLIKEEREHCCDDLAIAVMENKTSFVHALVSFQEYNRKGSAFEMAFSQKRNHLLDRIKRIIYSNNKPLNAMEKLFVTISLITVAALSAAVSHVAPAAKAAPSVIAESRPGPHFVKALKTEISAVPQDTLPKKKDNKNENFQSVEVDSSDDHNSISNVNINSEGINTYRINSNGKDYDVVQIEGKTALLRIDGKEIPKEQYGDYKKEIDAVMKDIVKNHEEAEVHRKEANKMRAEADIMRKDAEKRRQETFVHQEHAALYKARAEEYRKAADVYKKESAEYRKQSEGFEKQAKVVYADAEKQRAYGEQQKLYAEAQRNRADNYREIADDERAEAETERKNYEQLQESVIKDLLESGVVSSRKDLSFKLGKSELIVNGVKQPAALHQKLKEKYMMGKEFEMVYNFSTRSGSTSTGLIYQN</sequence>
<feature type="transmembrane region" description="Helical" evidence="3">
    <location>
        <begin position="329"/>
        <end position="349"/>
    </location>
</feature>
<feature type="transmembrane region" description="Helical" evidence="3">
    <location>
        <begin position="20"/>
        <end position="39"/>
    </location>
</feature>
<keyword evidence="3" id="KW-1133">Transmembrane helix</keyword>
<feature type="coiled-coil region" evidence="1">
    <location>
        <begin position="567"/>
        <end position="605"/>
    </location>
</feature>
<feature type="region of interest" description="Disordered" evidence="2">
    <location>
        <begin position="380"/>
        <end position="413"/>
    </location>
</feature>
<feature type="transmembrane region" description="Helical" evidence="3">
    <location>
        <begin position="125"/>
        <end position="148"/>
    </location>
</feature>
<dbReference type="PANTHER" id="PTHR34978">
    <property type="entry name" value="POSSIBLE SENSOR-TRANSDUCER PROTEIN BLAR"/>
    <property type="match status" value="1"/>
</dbReference>
<dbReference type="InterPro" id="IPR008756">
    <property type="entry name" value="Peptidase_M56"/>
</dbReference>
<evidence type="ECO:0000313" key="6">
    <source>
        <dbReference type="Proteomes" id="UP000190897"/>
    </source>
</evidence>
<dbReference type="EMBL" id="FUZA01000002">
    <property type="protein sequence ID" value="SKB74178.1"/>
    <property type="molecule type" value="Genomic_DNA"/>
</dbReference>
<dbReference type="Gene3D" id="3.30.2010.10">
    <property type="entry name" value="Metalloproteases ('zincins'), catalytic domain"/>
    <property type="match status" value="1"/>
</dbReference>
<dbReference type="RefSeq" id="WP_082214371.1">
    <property type="nucleotide sequence ID" value="NZ_FUZA01000002.1"/>
</dbReference>
<proteinExistence type="predicted"/>
<name>A0A1T5DR58_9BACT</name>
<dbReference type="PANTHER" id="PTHR34978:SF3">
    <property type="entry name" value="SLR0241 PROTEIN"/>
    <property type="match status" value="1"/>
</dbReference>
<dbReference type="STRING" id="651661.SAMN05660293_01828"/>
<keyword evidence="3" id="KW-0812">Transmembrane</keyword>
<dbReference type="CDD" id="cd07341">
    <property type="entry name" value="M56_BlaR1_MecR1_like"/>
    <property type="match status" value="1"/>
</dbReference>